<feature type="transmembrane region" description="Helical" evidence="5">
    <location>
        <begin position="142"/>
        <end position="168"/>
    </location>
</feature>
<keyword evidence="4 5" id="KW-0472">Membrane</keyword>
<keyword evidence="2 5" id="KW-0812">Transmembrane</keyword>
<dbReference type="SUPFAM" id="SSF103473">
    <property type="entry name" value="MFS general substrate transporter"/>
    <property type="match status" value="1"/>
</dbReference>
<dbReference type="InterPro" id="IPR011701">
    <property type="entry name" value="MFS"/>
</dbReference>
<evidence type="ECO:0000313" key="7">
    <source>
        <dbReference type="EMBL" id="QKE88816.1"/>
    </source>
</evidence>
<accession>A0A6M8HJW3</accession>
<feature type="transmembrane region" description="Helical" evidence="5">
    <location>
        <begin position="441"/>
        <end position="460"/>
    </location>
</feature>
<evidence type="ECO:0000256" key="5">
    <source>
        <dbReference type="SAM" id="Phobius"/>
    </source>
</evidence>
<dbReference type="Pfam" id="PF07690">
    <property type="entry name" value="MFS_1"/>
    <property type="match status" value="1"/>
</dbReference>
<dbReference type="Proteomes" id="UP000500767">
    <property type="component" value="Chromosome"/>
</dbReference>
<dbReference type="PANTHER" id="PTHR23501:SF1">
    <property type="entry name" value="TRANSPORT PROTEIN HSRA-RELATED"/>
    <property type="match status" value="1"/>
</dbReference>
<feature type="transmembrane region" description="Helical" evidence="5">
    <location>
        <begin position="17"/>
        <end position="36"/>
    </location>
</feature>
<gene>
    <name evidence="7" type="ORF">HN018_00995</name>
</gene>
<keyword evidence="3 5" id="KW-1133">Transmembrane helix</keyword>
<feature type="transmembrane region" description="Helical" evidence="5">
    <location>
        <begin position="83"/>
        <end position="103"/>
    </location>
</feature>
<evidence type="ECO:0000256" key="1">
    <source>
        <dbReference type="ARBA" id="ARBA00004141"/>
    </source>
</evidence>
<proteinExistence type="predicted"/>
<dbReference type="PANTHER" id="PTHR23501">
    <property type="entry name" value="MAJOR FACILITATOR SUPERFAMILY"/>
    <property type="match status" value="1"/>
</dbReference>
<evidence type="ECO:0000313" key="8">
    <source>
        <dbReference type="Proteomes" id="UP000500767"/>
    </source>
</evidence>
<dbReference type="KEGG" id="lck:HN018_00995"/>
<evidence type="ECO:0000256" key="2">
    <source>
        <dbReference type="ARBA" id="ARBA00022692"/>
    </source>
</evidence>
<feature type="transmembrane region" description="Helical" evidence="5">
    <location>
        <begin position="56"/>
        <end position="76"/>
    </location>
</feature>
<feature type="transmembrane region" description="Helical" evidence="5">
    <location>
        <begin position="363"/>
        <end position="388"/>
    </location>
</feature>
<feature type="transmembrane region" description="Helical" evidence="5">
    <location>
        <begin position="338"/>
        <end position="357"/>
    </location>
</feature>
<protein>
    <submittedName>
        <fullName evidence="7">MFS transporter</fullName>
    </submittedName>
</protein>
<feature type="transmembrane region" description="Helical" evidence="5">
    <location>
        <begin position="205"/>
        <end position="222"/>
    </location>
</feature>
<feature type="transmembrane region" description="Helical" evidence="5">
    <location>
        <begin position="271"/>
        <end position="289"/>
    </location>
</feature>
<feature type="transmembrane region" description="Helical" evidence="5">
    <location>
        <begin position="174"/>
        <end position="193"/>
    </location>
</feature>
<sequence length="473" mass="50074">MSPDPAQPADVRRTVPIVALIVAIAAFMQNLDGAIINTSLPQMARSFGVTSVDLSFGITAYMLASAAISPLAHWLSQRFGSRTVLVGALLTFTFASLWCGLAHSLPMFVAARVAQGFGGALMIPIGLAVVMRNTPASEMMRITAYTVWPALLAPVIGPVLGGFITQAASWRWNFWLNLPIGLAGAMAMLRYVPQERDDDRPPLDMRGFALCALGLTCLLAGFQRSSTSGVEREVAIGLILVGLVAGWAAIRHLRRHHSPLLSLVSLSRRSVTYASLYPGGLFRAVFSTAPLLLPLLFQLGFGLSPVAAGGWVLVYFCGNIGIKPATSLILRRFGFRTVMLVDGVLVTLSLVALGLVTPGTPKVLLVLLLLFAGAVRSMQLTSVTTLAFADIPGPERSAASNLLSMLQQAFSAAGVAIAAFSLSLFQAIFHSSVVMLPELHAAFLLTACICLVATVGLVAMPRDLGREVSGHPG</sequence>
<feature type="transmembrane region" description="Helical" evidence="5">
    <location>
        <begin position="234"/>
        <end position="250"/>
    </location>
</feature>
<dbReference type="GO" id="GO:0005886">
    <property type="term" value="C:plasma membrane"/>
    <property type="evidence" value="ECO:0007669"/>
    <property type="project" value="TreeGrafter"/>
</dbReference>
<feature type="domain" description="Major facilitator superfamily (MFS) profile" evidence="6">
    <location>
        <begin position="18"/>
        <end position="465"/>
    </location>
</feature>
<dbReference type="EMBL" id="CP053708">
    <property type="protein sequence ID" value="QKE88816.1"/>
    <property type="molecule type" value="Genomic_DNA"/>
</dbReference>
<evidence type="ECO:0000256" key="4">
    <source>
        <dbReference type="ARBA" id="ARBA00023136"/>
    </source>
</evidence>
<dbReference type="Gene3D" id="1.20.1720.10">
    <property type="entry name" value="Multidrug resistance protein D"/>
    <property type="match status" value="1"/>
</dbReference>
<dbReference type="InterPro" id="IPR036259">
    <property type="entry name" value="MFS_trans_sf"/>
</dbReference>
<dbReference type="Gene3D" id="1.20.1250.20">
    <property type="entry name" value="MFS general substrate transporter like domains"/>
    <property type="match status" value="1"/>
</dbReference>
<feature type="transmembrane region" description="Helical" evidence="5">
    <location>
        <begin position="109"/>
        <end position="130"/>
    </location>
</feature>
<evidence type="ECO:0000256" key="3">
    <source>
        <dbReference type="ARBA" id="ARBA00022989"/>
    </source>
</evidence>
<dbReference type="InterPro" id="IPR020846">
    <property type="entry name" value="MFS_dom"/>
</dbReference>
<dbReference type="GO" id="GO:0022857">
    <property type="term" value="F:transmembrane transporter activity"/>
    <property type="evidence" value="ECO:0007669"/>
    <property type="project" value="InterPro"/>
</dbReference>
<dbReference type="RefSeq" id="WP_171832779.1">
    <property type="nucleotide sequence ID" value="NZ_CP053708.1"/>
</dbReference>
<name>A0A6M8HJW3_9PROT</name>
<organism evidence="7 8">
    <name type="scientific">Lichenicola cladoniae</name>
    <dbReference type="NCBI Taxonomy" id="1484109"/>
    <lineage>
        <taxon>Bacteria</taxon>
        <taxon>Pseudomonadati</taxon>
        <taxon>Pseudomonadota</taxon>
        <taxon>Alphaproteobacteria</taxon>
        <taxon>Acetobacterales</taxon>
        <taxon>Acetobacteraceae</taxon>
        <taxon>Lichenicola</taxon>
    </lineage>
</organism>
<dbReference type="PROSITE" id="PS50850">
    <property type="entry name" value="MFS"/>
    <property type="match status" value="1"/>
</dbReference>
<feature type="transmembrane region" description="Helical" evidence="5">
    <location>
        <begin position="295"/>
        <end position="317"/>
    </location>
</feature>
<comment type="subcellular location">
    <subcellularLocation>
        <location evidence="1">Membrane</location>
        <topology evidence="1">Multi-pass membrane protein</topology>
    </subcellularLocation>
</comment>
<evidence type="ECO:0000259" key="6">
    <source>
        <dbReference type="PROSITE" id="PS50850"/>
    </source>
</evidence>
<dbReference type="AlphaFoldDB" id="A0A6M8HJW3"/>
<feature type="transmembrane region" description="Helical" evidence="5">
    <location>
        <begin position="409"/>
        <end position="429"/>
    </location>
</feature>
<reference evidence="7 8" key="1">
    <citation type="journal article" date="2014" name="World J. Microbiol. Biotechnol.">
        <title>Biodiversity and physiological characteristics of Antarctic and Arctic lichens-associated bacteria.</title>
        <authorList>
            <person name="Lee Y.M."/>
            <person name="Kim E.H."/>
            <person name="Lee H.K."/>
            <person name="Hong S.G."/>
        </authorList>
    </citation>
    <scope>NUCLEOTIDE SEQUENCE [LARGE SCALE GENOMIC DNA]</scope>
    <source>
        <strain evidence="7 8">PAMC 26569</strain>
    </source>
</reference>
<keyword evidence="8" id="KW-1185">Reference proteome</keyword>